<dbReference type="Pfam" id="PF08264">
    <property type="entry name" value="Anticodon_1"/>
    <property type="match status" value="1"/>
</dbReference>
<keyword evidence="15" id="KW-1185">Reference proteome</keyword>
<evidence type="ECO:0000256" key="6">
    <source>
        <dbReference type="ARBA" id="ARBA00022840"/>
    </source>
</evidence>
<dbReference type="GO" id="GO:0005524">
    <property type="term" value="F:ATP binding"/>
    <property type="evidence" value="ECO:0007669"/>
    <property type="project" value="UniProtKB-KW"/>
</dbReference>
<evidence type="ECO:0000259" key="12">
    <source>
        <dbReference type="Pfam" id="PF00133"/>
    </source>
</evidence>
<reference evidence="14 15" key="1">
    <citation type="submission" date="2019-01" db="EMBL/GenBank/DDBJ databases">
        <authorList>
            <consortium name="Pathogen Informatics"/>
        </authorList>
    </citation>
    <scope>NUCLEOTIDE SEQUENCE [LARGE SCALE GENOMIC DNA]</scope>
    <source>
        <strain evidence="14 15">NCTC10194</strain>
    </source>
</reference>
<keyword evidence="3" id="KW-0963">Cytoplasm</keyword>
<evidence type="ECO:0000256" key="8">
    <source>
        <dbReference type="ARBA" id="ARBA00023146"/>
    </source>
</evidence>
<dbReference type="KEGG" id="mgly:NCTC10194_00495"/>
<dbReference type="EMBL" id="LR215024">
    <property type="protein sequence ID" value="VEU70571.1"/>
    <property type="molecule type" value="Genomic_DNA"/>
</dbReference>
<dbReference type="SUPFAM" id="SSF47323">
    <property type="entry name" value="Anticodon-binding domain of a subclass of class I aminoacyl-tRNA synthetases"/>
    <property type="match status" value="1"/>
</dbReference>
<dbReference type="Proteomes" id="UP000290815">
    <property type="component" value="Chromosome"/>
</dbReference>
<dbReference type="GO" id="GO:0005829">
    <property type="term" value="C:cytosol"/>
    <property type="evidence" value="ECO:0007669"/>
    <property type="project" value="TreeGrafter"/>
</dbReference>
<dbReference type="InterPro" id="IPR001412">
    <property type="entry name" value="aa-tRNA-synth_I_CS"/>
</dbReference>
<accession>A0A449AVJ7</accession>
<dbReference type="PANTHER" id="PTHR43740">
    <property type="entry name" value="LEUCYL-TRNA SYNTHETASE"/>
    <property type="match status" value="1"/>
</dbReference>
<feature type="domain" description="Aminoacyl-tRNA synthetase class Ia" evidence="12">
    <location>
        <begin position="12"/>
        <end position="586"/>
    </location>
</feature>
<dbReference type="InterPro" id="IPR014729">
    <property type="entry name" value="Rossmann-like_a/b/a_fold"/>
</dbReference>
<evidence type="ECO:0000256" key="1">
    <source>
        <dbReference type="ARBA" id="ARBA00005594"/>
    </source>
</evidence>
<dbReference type="Gene3D" id="3.10.20.590">
    <property type="match status" value="1"/>
</dbReference>
<dbReference type="SUPFAM" id="SSF52374">
    <property type="entry name" value="Nucleotidylyl transferase"/>
    <property type="match status" value="1"/>
</dbReference>
<evidence type="ECO:0000256" key="4">
    <source>
        <dbReference type="ARBA" id="ARBA00022598"/>
    </source>
</evidence>
<evidence type="ECO:0000256" key="7">
    <source>
        <dbReference type="ARBA" id="ARBA00022917"/>
    </source>
</evidence>
<dbReference type="GO" id="GO:0004823">
    <property type="term" value="F:leucine-tRNA ligase activity"/>
    <property type="evidence" value="ECO:0007669"/>
    <property type="project" value="UniProtKB-EC"/>
</dbReference>
<dbReference type="FunFam" id="1.10.730.10:FF:000002">
    <property type="entry name" value="Leucine--tRNA ligase"/>
    <property type="match status" value="1"/>
</dbReference>
<dbReference type="Gene3D" id="3.40.50.620">
    <property type="entry name" value="HUPs"/>
    <property type="match status" value="2"/>
</dbReference>
<evidence type="ECO:0000256" key="9">
    <source>
        <dbReference type="ARBA" id="ARBA00030520"/>
    </source>
</evidence>
<evidence type="ECO:0000313" key="14">
    <source>
        <dbReference type="EMBL" id="VEU70571.1"/>
    </source>
</evidence>
<evidence type="ECO:0000256" key="11">
    <source>
        <dbReference type="RuleBase" id="RU363035"/>
    </source>
</evidence>
<organism evidence="14 15">
    <name type="scientific">Mycoplasmopsis glycophila</name>
    <dbReference type="NCBI Taxonomy" id="171285"/>
    <lineage>
        <taxon>Bacteria</taxon>
        <taxon>Bacillati</taxon>
        <taxon>Mycoplasmatota</taxon>
        <taxon>Mycoplasmoidales</taxon>
        <taxon>Metamycoplasmataceae</taxon>
        <taxon>Mycoplasmopsis</taxon>
    </lineage>
</organism>
<keyword evidence="5 11" id="KW-0547">Nucleotide-binding</keyword>
<dbReference type="EC" id="6.1.1.4" evidence="2"/>
<protein>
    <recommendedName>
        <fullName evidence="2">leucine--tRNA ligase</fullName>
        <ecNumber evidence="2">6.1.1.4</ecNumber>
    </recommendedName>
    <alternativeName>
        <fullName evidence="9">Leucyl-tRNA synthetase</fullName>
    </alternativeName>
</protein>
<proteinExistence type="inferred from homology"/>
<dbReference type="PROSITE" id="PS00178">
    <property type="entry name" value="AA_TRNA_LIGASE_I"/>
    <property type="match status" value="1"/>
</dbReference>
<evidence type="ECO:0000256" key="3">
    <source>
        <dbReference type="ARBA" id="ARBA00022490"/>
    </source>
</evidence>
<dbReference type="InterPro" id="IPR002300">
    <property type="entry name" value="aa-tRNA-synth_Ia"/>
</dbReference>
<name>A0A449AVJ7_9BACT</name>
<evidence type="ECO:0000256" key="10">
    <source>
        <dbReference type="ARBA" id="ARBA00047469"/>
    </source>
</evidence>
<dbReference type="PANTHER" id="PTHR43740:SF2">
    <property type="entry name" value="LEUCINE--TRNA LIGASE, MITOCHONDRIAL"/>
    <property type="match status" value="1"/>
</dbReference>
<dbReference type="PRINTS" id="PR00985">
    <property type="entry name" value="TRNASYNTHLEU"/>
</dbReference>
<keyword evidence="8 11" id="KW-0030">Aminoacyl-tRNA synthetase</keyword>
<dbReference type="Pfam" id="PF00133">
    <property type="entry name" value="tRNA-synt_1"/>
    <property type="match status" value="1"/>
</dbReference>
<gene>
    <name evidence="14" type="primary">leuS</name>
    <name evidence="14" type="ORF">NCTC10194_00495</name>
</gene>
<dbReference type="CDD" id="cd00812">
    <property type="entry name" value="LeuRS_core"/>
    <property type="match status" value="1"/>
</dbReference>
<comment type="catalytic activity">
    <reaction evidence="10">
        <text>tRNA(Leu) + L-leucine + ATP = L-leucyl-tRNA(Leu) + AMP + diphosphate</text>
        <dbReference type="Rhea" id="RHEA:11688"/>
        <dbReference type="Rhea" id="RHEA-COMP:9613"/>
        <dbReference type="Rhea" id="RHEA-COMP:9622"/>
        <dbReference type="ChEBI" id="CHEBI:30616"/>
        <dbReference type="ChEBI" id="CHEBI:33019"/>
        <dbReference type="ChEBI" id="CHEBI:57427"/>
        <dbReference type="ChEBI" id="CHEBI:78442"/>
        <dbReference type="ChEBI" id="CHEBI:78494"/>
        <dbReference type="ChEBI" id="CHEBI:456215"/>
        <dbReference type="EC" id="6.1.1.4"/>
    </reaction>
</comment>
<evidence type="ECO:0000256" key="5">
    <source>
        <dbReference type="ARBA" id="ARBA00022741"/>
    </source>
</evidence>
<dbReference type="InterPro" id="IPR002302">
    <property type="entry name" value="Leu-tRNA-ligase"/>
</dbReference>
<comment type="similarity">
    <text evidence="1 11">Belongs to the class-I aminoacyl-tRNA synthetase family.</text>
</comment>
<evidence type="ECO:0000259" key="13">
    <source>
        <dbReference type="Pfam" id="PF08264"/>
    </source>
</evidence>
<dbReference type="InterPro" id="IPR009080">
    <property type="entry name" value="tRNAsynth_Ia_anticodon-bd"/>
</dbReference>
<keyword evidence="6 11" id="KW-0067">ATP-binding</keyword>
<dbReference type="GO" id="GO:0006429">
    <property type="term" value="P:leucyl-tRNA aminoacylation"/>
    <property type="evidence" value="ECO:0007669"/>
    <property type="project" value="InterPro"/>
</dbReference>
<dbReference type="AlphaFoldDB" id="A0A449AVJ7"/>
<evidence type="ECO:0000313" key="15">
    <source>
        <dbReference type="Proteomes" id="UP000290815"/>
    </source>
</evidence>
<sequence length="782" mass="91360">MSNYNFKEIDQKWQKYWEENNSFEPKEDFTLPKKYILSMFPYPSGKLHMGHVRNYSIGDAIARYYRRKGFNVLHPFGWDAFGLPAENAAIKNQIHPRTWTYENIASMDQEIKNLGISYAWDYECITSDENYTKWEQFIFIKLWEQGLIYKKKSQLNWCEFDNTVLANEQVINNTCWRCDNPVTIKEMDTYYLKITKYADELLDDLKTLENHWPNQVLTMQENWIGRSEEYKLELNLTDQNGKLIEQIIAYEKDLANLVNSQYLAISNKHSLVELLKKQNYFSESDLMLLDDINKHFNNKDFSHKICVKTPYFVSDPITQKQLSVIVTDFASNNPNKEVVVVTSNNSTHVAFMEANQLAFSEAQEQEATDLANLKINLTKEIKYNLRDWGISRQRYWGTPIPLVHCDECGTLPVKIAHLPVTLPFNVQFTGQGNPLQTNPEWIKTKCPKCNKDATRETDTLDTFFESSWYFLRFTTPSYLRDEMIFEEKHLDYWNSVDEYIGGIEHAILHLLYARFFTKALADLNLVKFREPFKNLITQGMVLKDGAKMSKSKGNTVEPGEMIAKFGADTTRLFILFAAPPQKELEWNDAGVNGCFKFINRLFEKSELIDAALDFKNIKNDELSADEKLARFKLHTGLIKQKEIFENRENNYSFNTLISWTMETLNAYDKIEKPILITEMFYILMNILEPFIPHFAWELSSKYFDLKNLTDFAIDQNALIQDEITYPISVNGKFRIEIKVSKKLPKDEVLAQAKVAAQKWIDGKQIVKEIFVPEKIINLVVKD</sequence>
<dbReference type="Gene3D" id="1.10.730.10">
    <property type="entry name" value="Isoleucyl-tRNA Synthetase, Domain 1"/>
    <property type="match status" value="2"/>
</dbReference>
<dbReference type="RefSeq" id="WP_027333743.1">
    <property type="nucleotide sequence ID" value="NZ_LR215024.1"/>
</dbReference>
<feature type="domain" description="Methionyl/Valyl/Leucyl/Isoleucyl-tRNA synthetase anticodon-binding" evidence="13">
    <location>
        <begin position="641"/>
        <end position="747"/>
    </location>
</feature>
<dbReference type="InterPro" id="IPR013155">
    <property type="entry name" value="M/V/L/I-tRNA-synth_anticd-bd"/>
</dbReference>
<keyword evidence="4 11" id="KW-0436">Ligase</keyword>
<evidence type="ECO:0000256" key="2">
    <source>
        <dbReference type="ARBA" id="ARBA00013164"/>
    </source>
</evidence>
<keyword evidence="7 11" id="KW-0648">Protein biosynthesis</keyword>